<sequence>MPVYRTPREWLHAGNGPAWAGAARAGAFAVPATGGVFERHHHDDHEYWFITSGRGKAVIGAERVYLRPGDIVLTRAGDEHDIVEIYEPLAGFFLETGQPAGGRSGHLYRGDPAAARHAVPLRPLPPDFPVGEH</sequence>
<dbReference type="InterPro" id="IPR014710">
    <property type="entry name" value="RmlC-like_jellyroll"/>
</dbReference>
<organism evidence="2 3">
    <name type="scientific">Streptomyces pathocidini</name>
    <dbReference type="NCBI Taxonomy" id="1650571"/>
    <lineage>
        <taxon>Bacteria</taxon>
        <taxon>Bacillati</taxon>
        <taxon>Actinomycetota</taxon>
        <taxon>Actinomycetes</taxon>
        <taxon>Kitasatosporales</taxon>
        <taxon>Streptomycetaceae</taxon>
        <taxon>Streptomyces</taxon>
    </lineage>
</organism>
<evidence type="ECO:0000259" key="1">
    <source>
        <dbReference type="Pfam" id="PF07883"/>
    </source>
</evidence>
<dbReference type="InterPro" id="IPR011051">
    <property type="entry name" value="RmlC_Cupin_sf"/>
</dbReference>
<comment type="caution">
    <text evidence="2">The sequence shown here is derived from an EMBL/GenBank/DDBJ whole genome shotgun (WGS) entry which is preliminary data.</text>
</comment>
<name>A0ABW7UKL0_9ACTN</name>
<dbReference type="InterPro" id="IPR013096">
    <property type="entry name" value="Cupin_2"/>
</dbReference>
<evidence type="ECO:0000313" key="3">
    <source>
        <dbReference type="Proteomes" id="UP001611548"/>
    </source>
</evidence>
<proteinExistence type="predicted"/>
<reference evidence="2 3" key="1">
    <citation type="submission" date="2024-10" db="EMBL/GenBank/DDBJ databases">
        <title>The Natural Products Discovery Center: Release of the First 8490 Sequenced Strains for Exploring Actinobacteria Biosynthetic Diversity.</title>
        <authorList>
            <person name="Kalkreuter E."/>
            <person name="Kautsar S.A."/>
            <person name="Yang D."/>
            <person name="Bader C.D."/>
            <person name="Teijaro C.N."/>
            <person name="Fluegel L."/>
            <person name="Davis C.M."/>
            <person name="Simpson J.R."/>
            <person name="Lauterbach L."/>
            <person name="Steele A.D."/>
            <person name="Gui C."/>
            <person name="Meng S."/>
            <person name="Li G."/>
            <person name="Viehrig K."/>
            <person name="Ye F."/>
            <person name="Su P."/>
            <person name="Kiefer A.F."/>
            <person name="Nichols A."/>
            <person name="Cepeda A.J."/>
            <person name="Yan W."/>
            <person name="Fan B."/>
            <person name="Jiang Y."/>
            <person name="Adhikari A."/>
            <person name="Zheng C.-J."/>
            <person name="Schuster L."/>
            <person name="Cowan T.M."/>
            <person name="Smanski M.J."/>
            <person name="Chevrette M.G."/>
            <person name="De Carvalho L.P.S."/>
            <person name="Shen B."/>
        </authorList>
    </citation>
    <scope>NUCLEOTIDE SEQUENCE [LARGE SCALE GENOMIC DNA]</scope>
    <source>
        <strain evidence="2 3">NPDC020327</strain>
    </source>
</reference>
<protein>
    <submittedName>
        <fullName evidence="2">Cupin domain-containing protein</fullName>
    </submittedName>
</protein>
<evidence type="ECO:0000313" key="2">
    <source>
        <dbReference type="EMBL" id="MFI1963018.1"/>
    </source>
</evidence>
<dbReference type="EMBL" id="JBIRWE010000001">
    <property type="protein sequence ID" value="MFI1963018.1"/>
    <property type="molecule type" value="Genomic_DNA"/>
</dbReference>
<dbReference type="Proteomes" id="UP001611548">
    <property type="component" value="Unassembled WGS sequence"/>
</dbReference>
<keyword evidence="3" id="KW-1185">Reference proteome</keyword>
<gene>
    <name evidence="2" type="ORF">ACH429_02555</name>
</gene>
<dbReference type="Gene3D" id="2.60.120.10">
    <property type="entry name" value="Jelly Rolls"/>
    <property type="match status" value="1"/>
</dbReference>
<dbReference type="Pfam" id="PF07883">
    <property type="entry name" value="Cupin_2"/>
    <property type="match status" value="1"/>
</dbReference>
<dbReference type="RefSeq" id="WP_055472732.1">
    <property type="nucleotide sequence ID" value="NZ_JBIRWE010000001.1"/>
</dbReference>
<feature type="domain" description="Cupin type-2" evidence="1">
    <location>
        <begin position="32"/>
        <end position="82"/>
    </location>
</feature>
<dbReference type="SUPFAM" id="SSF51182">
    <property type="entry name" value="RmlC-like cupins"/>
    <property type="match status" value="1"/>
</dbReference>
<accession>A0ABW7UKL0</accession>